<dbReference type="Gene3D" id="3.30.420.10">
    <property type="entry name" value="Ribonuclease H-like superfamily/Ribonuclease H"/>
    <property type="match status" value="1"/>
</dbReference>
<dbReference type="InterPro" id="IPR013520">
    <property type="entry name" value="Ribonucl_H"/>
</dbReference>
<name>A0AAU9FVZ6_DROMD</name>
<evidence type="ECO:0000313" key="6">
    <source>
        <dbReference type="Proteomes" id="UP001500889"/>
    </source>
</evidence>
<dbReference type="AlphaFoldDB" id="A0AAU9FVZ6"/>
<evidence type="ECO:0000256" key="1">
    <source>
        <dbReference type="ARBA" id="ARBA00022722"/>
    </source>
</evidence>
<dbReference type="EMBL" id="AP029266">
    <property type="protein sequence ID" value="BFG00308.1"/>
    <property type="molecule type" value="Genomic_DNA"/>
</dbReference>
<dbReference type="InterPro" id="IPR047201">
    <property type="entry name" value="ERI-1_3'hExo-like"/>
</dbReference>
<keyword evidence="2" id="KW-0378">Hydrolase</keyword>
<accession>A0AAU9FVZ6</accession>
<sequence>MHGYTHAIAVDFEATCFKDQPVQELRDSEIIEFPAVLVNLKTGKVEAEFHTYVKPVERPQLSEYCTNLTGIRQRTVDAAVTVQTAINRFTDWLKMELKVRNLVLPKMSETNPKGNCILVTWTNWDFNICLVKECERKKMRKPSCFDQWMNAKAIYRNFYKFYPYNFDKALSRLRLTFRGRAHSGIADARNLATLLVRMYRDGAPLAVTTDLSPELQLNENGGF</sequence>
<dbReference type="InterPro" id="IPR012337">
    <property type="entry name" value="RNaseH-like_sf"/>
</dbReference>
<proteinExistence type="predicted"/>
<keyword evidence="6" id="KW-1185">Reference proteome</keyword>
<keyword evidence="3" id="KW-0269">Exonuclease</keyword>
<organism evidence="5 6">
    <name type="scientific">Drosophila madeirensis</name>
    <name type="common">Fruit fly</name>
    <dbReference type="NCBI Taxonomy" id="30013"/>
    <lineage>
        <taxon>Eukaryota</taxon>
        <taxon>Metazoa</taxon>
        <taxon>Ecdysozoa</taxon>
        <taxon>Arthropoda</taxon>
        <taxon>Hexapoda</taxon>
        <taxon>Insecta</taxon>
        <taxon>Pterygota</taxon>
        <taxon>Neoptera</taxon>
        <taxon>Endopterygota</taxon>
        <taxon>Diptera</taxon>
        <taxon>Brachycera</taxon>
        <taxon>Muscomorpha</taxon>
        <taxon>Ephydroidea</taxon>
        <taxon>Drosophilidae</taxon>
        <taxon>Drosophila</taxon>
        <taxon>Sophophora</taxon>
    </lineage>
</organism>
<dbReference type="Proteomes" id="UP001500889">
    <property type="component" value="Chromosome A"/>
</dbReference>
<dbReference type="CDD" id="cd06133">
    <property type="entry name" value="ERI-1_3'hExo_like"/>
    <property type="match status" value="1"/>
</dbReference>
<keyword evidence="1" id="KW-0540">Nuclease</keyword>
<evidence type="ECO:0000313" key="5">
    <source>
        <dbReference type="EMBL" id="BFG00308.1"/>
    </source>
</evidence>
<dbReference type="SMART" id="SM00479">
    <property type="entry name" value="EXOIII"/>
    <property type="match status" value="1"/>
</dbReference>
<dbReference type="InterPro" id="IPR051274">
    <property type="entry name" value="3-5_Exoribonuclease"/>
</dbReference>
<dbReference type="GO" id="GO:0003676">
    <property type="term" value="F:nucleic acid binding"/>
    <property type="evidence" value="ECO:0007669"/>
    <property type="project" value="InterPro"/>
</dbReference>
<feature type="domain" description="Exonuclease" evidence="4">
    <location>
        <begin position="6"/>
        <end position="204"/>
    </location>
</feature>
<reference evidence="5 6" key="1">
    <citation type="submission" date="2024-02" db="EMBL/GenBank/DDBJ databases">
        <title>A chromosome-level genome assembly of Drosophila madeirensis, a fruit fly species endemic to Madeira island.</title>
        <authorList>
            <person name="Tomihara K."/>
            <person name="Llopart A."/>
            <person name="Yamamoto D."/>
        </authorList>
    </citation>
    <scope>NUCLEOTIDE SEQUENCE [LARGE SCALE GENOMIC DNA]</scope>
    <source>
        <strain evidence="5 6">RF1</strain>
    </source>
</reference>
<protein>
    <submittedName>
        <fullName evidence="5">ERI1 exoribonuclease 2-like</fullName>
    </submittedName>
</protein>
<dbReference type="Pfam" id="PF00929">
    <property type="entry name" value="RNase_T"/>
    <property type="match status" value="1"/>
</dbReference>
<gene>
    <name evidence="5" type="ORF">DMAD_00335</name>
</gene>
<evidence type="ECO:0000256" key="2">
    <source>
        <dbReference type="ARBA" id="ARBA00022801"/>
    </source>
</evidence>
<dbReference type="SUPFAM" id="SSF53098">
    <property type="entry name" value="Ribonuclease H-like"/>
    <property type="match status" value="1"/>
</dbReference>
<evidence type="ECO:0000259" key="4">
    <source>
        <dbReference type="SMART" id="SM00479"/>
    </source>
</evidence>
<dbReference type="InterPro" id="IPR036397">
    <property type="entry name" value="RNaseH_sf"/>
</dbReference>
<dbReference type="PANTHER" id="PTHR23044:SF61">
    <property type="entry name" value="3'-5' EXORIBONUCLEASE 1-RELATED"/>
    <property type="match status" value="1"/>
</dbReference>
<evidence type="ECO:0000256" key="3">
    <source>
        <dbReference type="ARBA" id="ARBA00022839"/>
    </source>
</evidence>
<dbReference type="GO" id="GO:0000175">
    <property type="term" value="F:3'-5'-RNA exonuclease activity"/>
    <property type="evidence" value="ECO:0007669"/>
    <property type="project" value="InterPro"/>
</dbReference>
<dbReference type="PANTHER" id="PTHR23044">
    <property type="entry name" value="3'-5' EXONUCLEASE ERI1-RELATED"/>
    <property type="match status" value="1"/>
</dbReference>